<dbReference type="InterPro" id="IPR036046">
    <property type="entry name" value="Acylphosphatase-like_dom_sf"/>
</dbReference>
<comment type="similarity">
    <text evidence="1 5">Belongs to the acylphosphatase family.</text>
</comment>
<sequence>MPATHLIIHGRVHGVFYRDWTVRTARELGLAGWVRNLPDGTVEAHLEGEAQAVGAMIALMHDGPPAARVDRIEQSEVAAEGLDRFVRR</sequence>
<gene>
    <name evidence="7" type="ORF">E5222_05415</name>
</gene>
<dbReference type="Proteomes" id="UP000309389">
    <property type="component" value="Unassembled WGS sequence"/>
</dbReference>
<evidence type="ECO:0000256" key="2">
    <source>
        <dbReference type="ARBA" id="ARBA00012150"/>
    </source>
</evidence>
<dbReference type="EMBL" id="SSHH01000001">
    <property type="protein sequence ID" value="TIX51879.1"/>
    <property type="molecule type" value="Genomic_DNA"/>
</dbReference>
<comment type="caution">
    <text evidence="7">The sequence shown here is derived from an EMBL/GenBank/DDBJ whole genome shotgun (WGS) entry which is preliminary data.</text>
</comment>
<dbReference type="InterPro" id="IPR017968">
    <property type="entry name" value="Acylphosphatase_CS"/>
</dbReference>
<evidence type="ECO:0000256" key="5">
    <source>
        <dbReference type="RuleBase" id="RU004168"/>
    </source>
</evidence>
<evidence type="ECO:0000256" key="4">
    <source>
        <dbReference type="PROSITE-ProRule" id="PRU00520"/>
    </source>
</evidence>
<evidence type="ECO:0000259" key="6">
    <source>
        <dbReference type="PROSITE" id="PS51160"/>
    </source>
</evidence>
<dbReference type="RefSeq" id="WP_136692667.1">
    <property type="nucleotide sequence ID" value="NZ_SSHH01000001.1"/>
</dbReference>
<feature type="active site" evidence="4">
    <location>
        <position position="18"/>
    </location>
</feature>
<reference evidence="7 8" key="1">
    <citation type="submission" date="2019-04" db="EMBL/GenBank/DDBJ databases">
        <title>Altererythrobacter aquimixticola sp. nov., isolated from sediment of junction between the ocean and a freshwater spring.</title>
        <authorList>
            <person name="Yoon J.-H."/>
        </authorList>
    </citation>
    <scope>NUCLEOTIDE SEQUENCE [LARGE SCALE GENOMIC DNA]</scope>
    <source>
        <strain evidence="7 8">SSKS-13</strain>
    </source>
</reference>
<dbReference type="GO" id="GO:0003998">
    <property type="term" value="F:acylphosphatase activity"/>
    <property type="evidence" value="ECO:0007669"/>
    <property type="project" value="UniProtKB-EC"/>
</dbReference>
<accession>A0A4T3F5W3</accession>
<evidence type="ECO:0000313" key="8">
    <source>
        <dbReference type="Proteomes" id="UP000309389"/>
    </source>
</evidence>
<dbReference type="AlphaFoldDB" id="A0A4T3F5W3"/>
<dbReference type="Gene3D" id="3.30.70.100">
    <property type="match status" value="1"/>
</dbReference>
<keyword evidence="4" id="KW-0378">Hydrolase</keyword>
<name>A0A4T3F5W3_9SPHN</name>
<dbReference type="OrthoDB" id="5295388at2"/>
<evidence type="ECO:0000313" key="7">
    <source>
        <dbReference type="EMBL" id="TIX51879.1"/>
    </source>
</evidence>
<dbReference type="PANTHER" id="PTHR47268">
    <property type="entry name" value="ACYLPHOSPHATASE"/>
    <property type="match status" value="1"/>
</dbReference>
<evidence type="ECO:0000256" key="3">
    <source>
        <dbReference type="ARBA" id="ARBA00047645"/>
    </source>
</evidence>
<dbReference type="PRINTS" id="PR00112">
    <property type="entry name" value="ACYLPHPHTASE"/>
</dbReference>
<dbReference type="PROSITE" id="PS00151">
    <property type="entry name" value="ACYLPHOSPHATASE_2"/>
    <property type="match status" value="1"/>
</dbReference>
<organism evidence="7 8">
    <name type="scientific">Alteraurantiacibacter aquimixticola</name>
    <dbReference type="NCBI Taxonomy" id="2489173"/>
    <lineage>
        <taxon>Bacteria</taxon>
        <taxon>Pseudomonadati</taxon>
        <taxon>Pseudomonadota</taxon>
        <taxon>Alphaproteobacteria</taxon>
        <taxon>Sphingomonadales</taxon>
        <taxon>Erythrobacteraceae</taxon>
        <taxon>Alteraurantiacibacter</taxon>
    </lineage>
</organism>
<evidence type="ECO:0000256" key="1">
    <source>
        <dbReference type="ARBA" id="ARBA00005614"/>
    </source>
</evidence>
<dbReference type="PANTHER" id="PTHR47268:SF4">
    <property type="entry name" value="ACYLPHOSPHATASE"/>
    <property type="match status" value="1"/>
</dbReference>
<dbReference type="EC" id="3.6.1.7" evidence="2 4"/>
<dbReference type="Pfam" id="PF00708">
    <property type="entry name" value="Acylphosphatase"/>
    <property type="match status" value="1"/>
</dbReference>
<feature type="active site" evidence="4">
    <location>
        <position position="36"/>
    </location>
</feature>
<dbReference type="InterPro" id="IPR020456">
    <property type="entry name" value="Acylphosphatase"/>
</dbReference>
<protein>
    <recommendedName>
        <fullName evidence="2 4">acylphosphatase</fullName>
        <ecNumber evidence="2 4">3.6.1.7</ecNumber>
    </recommendedName>
</protein>
<keyword evidence="8" id="KW-1185">Reference proteome</keyword>
<dbReference type="SUPFAM" id="SSF54975">
    <property type="entry name" value="Acylphosphatase/BLUF domain-like"/>
    <property type="match status" value="1"/>
</dbReference>
<dbReference type="InterPro" id="IPR001792">
    <property type="entry name" value="Acylphosphatase-like_dom"/>
</dbReference>
<feature type="domain" description="Acylphosphatase-like" evidence="6">
    <location>
        <begin position="3"/>
        <end position="88"/>
    </location>
</feature>
<dbReference type="PROSITE" id="PS51160">
    <property type="entry name" value="ACYLPHOSPHATASE_3"/>
    <property type="match status" value="1"/>
</dbReference>
<comment type="catalytic activity">
    <reaction evidence="3 4">
        <text>an acyl phosphate + H2O = a carboxylate + phosphate + H(+)</text>
        <dbReference type="Rhea" id="RHEA:14965"/>
        <dbReference type="ChEBI" id="CHEBI:15377"/>
        <dbReference type="ChEBI" id="CHEBI:15378"/>
        <dbReference type="ChEBI" id="CHEBI:29067"/>
        <dbReference type="ChEBI" id="CHEBI:43474"/>
        <dbReference type="ChEBI" id="CHEBI:59918"/>
        <dbReference type="EC" id="3.6.1.7"/>
    </reaction>
</comment>
<proteinExistence type="inferred from homology"/>